<dbReference type="SUPFAM" id="SSF55103">
    <property type="entry name" value="FAD-linked oxidases, C-terminal domain"/>
    <property type="match status" value="1"/>
</dbReference>
<dbReference type="InterPro" id="IPR016171">
    <property type="entry name" value="Vanillyl_alc_oxidase_C-sub2"/>
</dbReference>
<dbReference type="Gene3D" id="3.30.465.10">
    <property type="match status" value="1"/>
</dbReference>
<evidence type="ECO:0000256" key="1">
    <source>
        <dbReference type="ARBA" id="ARBA00008000"/>
    </source>
</evidence>
<dbReference type="PROSITE" id="PS51387">
    <property type="entry name" value="FAD_PCMH"/>
    <property type="match status" value="1"/>
</dbReference>
<dbReference type="PANTHER" id="PTHR43716">
    <property type="entry name" value="D-2-HYDROXYGLUTARATE DEHYDROGENASE, MITOCHONDRIAL"/>
    <property type="match status" value="1"/>
</dbReference>
<dbReference type="RefSeq" id="WP_161721208.1">
    <property type="nucleotide sequence ID" value="NZ_JAAAXI010000001.1"/>
</dbReference>
<dbReference type="Proteomes" id="UP000818323">
    <property type="component" value="Unassembled WGS sequence"/>
</dbReference>
<sequence length="483" mass="51436">MPDPASDILNILSARLGEANVIRDPAGMEGYLVEERRLYRGAAQAVIRPGSTEEVAFVVRECAGAGVPVVPQGGNTGLVGGGVPHGGIVLSLARLDRIREVNPFNATLTAEAGCILRDVQEAAKAADCLFPLSLASEGSCRIGGNIATNAGGVNVLRYGNTRDLVLGLEVVLADGRIWNGLKALRKDNTGYDLKNLFIGSEGTLGIVSAAVLKLFPQPKSQVAAFVGCASPHAALQLFEGLRRRLGDQLTAFEFMPRFALQIVLKHTPGAVRPLNGEHEAYALIEVSSPDPELDLRPRLERALEAALEAGIVEDAAIAASEAQNDALWSLRESLSHVQRLEGGSIKHDVAVPVSDVADFIVTATRACEEALPGVRVCAFGHFGDGNIHFNLSQPVGMEKAAFLAQWERFNRIVHDIVHAMNGSISAEHGVGLIKRDELARYKDPVALDLMRTLKMALDPQNILNPGKVLALEADLPPSLPVGA</sequence>
<dbReference type="Gene3D" id="1.10.45.10">
    <property type="entry name" value="Vanillyl-alcohol Oxidase, Chain A, domain 4"/>
    <property type="match status" value="1"/>
</dbReference>
<protein>
    <submittedName>
        <fullName evidence="5">FAD-binding protein</fullName>
    </submittedName>
</protein>
<comment type="caution">
    <text evidence="5">The sequence shown here is derived from an EMBL/GenBank/DDBJ whole genome shotgun (WGS) entry which is preliminary data.</text>
</comment>
<dbReference type="Pfam" id="PF01565">
    <property type="entry name" value="FAD_binding_4"/>
    <property type="match status" value="1"/>
</dbReference>
<dbReference type="InterPro" id="IPR036318">
    <property type="entry name" value="FAD-bd_PCMH-like_sf"/>
</dbReference>
<feature type="domain" description="FAD-binding PCMH-type" evidence="4">
    <location>
        <begin position="39"/>
        <end position="217"/>
    </location>
</feature>
<name>A0ABW9YTE4_9HYPH</name>
<dbReference type="InterPro" id="IPR004113">
    <property type="entry name" value="FAD-bd_oxidored_4_C"/>
</dbReference>
<dbReference type="InterPro" id="IPR016167">
    <property type="entry name" value="FAD-bd_PCMH_sub1"/>
</dbReference>
<keyword evidence="2" id="KW-0285">Flavoprotein</keyword>
<gene>
    <name evidence="5" type="ORF">GR303_04455</name>
</gene>
<keyword evidence="3" id="KW-0274">FAD</keyword>
<dbReference type="InterPro" id="IPR016166">
    <property type="entry name" value="FAD-bd_PCMH"/>
</dbReference>
<dbReference type="Gene3D" id="3.30.70.2740">
    <property type="match status" value="1"/>
</dbReference>
<dbReference type="InterPro" id="IPR006094">
    <property type="entry name" value="Oxid_FAD_bind_N"/>
</dbReference>
<dbReference type="SUPFAM" id="SSF56176">
    <property type="entry name" value="FAD-binding/transporter-associated domain-like"/>
    <property type="match status" value="1"/>
</dbReference>
<evidence type="ECO:0000313" key="5">
    <source>
        <dbReference type="EMBL" id="NBJ23603.1"/>
    </source>
</evidence>
<proteinExistence type="inferred from homology"/>
<dbReference type="PANTHER" id="PTHR43716:SF2">
    <property type="entry name" value="BLL6224 PROTEIN"/>
    <property type="match status" value="1"/>
</dbReference>
<evidence type="ECO:0000259" key="4">
    <source>
        <dbReference type="PROSITE" id="PS51387"/>
    </source>
</evidence>
<accession>A0ABW9YTE4</accession>
<keyword evidence="6" id="KW-1185">Reference proteome</keyword>
<evidence type="ECO:0000256" key="2">
    <source>
        <dbReference type="ARBA" id="ARBA00022630"/>
    </source>
</evidence>
<evidence type="ECO:0000313" key="6">
    <source>
        <dbReference type="Proteomes" id="UP000818323"/>
    </source>
</evidence>
<dbReference type="Gene3D" id="3.30.43.10">
    <property type="entry name" value="Uridine Diphospho-n-acetylenolpyruvylglucosamine Reductase, domain 2"/>
    <property type="match status" value="1"/>
</dbReference>
<reference evidence="5 6" key="1">
    <citation type="submission" date="2020-01" db="EMBL/GenBank/DDBJ databases">
        <title>Microvirga sp. nov., an arsenate reduction bacterium isolated from Tibet hotspring sediments.</title>
        <authorList>
            <person name="Yuan C.-G."/>
        </authorList>
    </citation>
    <scope>NUCLEOTIDE SEQUENCE [LARGE SCALE GENOMIC DNA]</scope>
    <source>
        <strain evidence="5 6">SYSU G3D203</strain>
    </source>
</reference>
<dbReference type="Pfam" id="PF02913">
    <property type="entry name" value="FAD-oxidase_C"/>
    <property type="match status" value="1"/>
</dbReference>
<evidence type="ECO:0000256" key="3">
    <source>
        <dbReference type="ARBA" id="ARBA00022827"/>
    </source>
</evidence>
<dbReference type="EMBL" id="JAAAXJ010000002">
    <property type="protein sequence ID" value="NBJ23603.1"/>
    <property type="molecule type" value="Genomic_DNA"/>
</dbReference>
<comment type="similarity">
    <text evidence="1">Belongs to the FAD-binding oxidoreductase/transferase type 4 family.</text>
</comment>
<dbReference type="InterPro" id="IPR016169">
    <property type="entry name" value="FAD-bd_PCMH_sub2"/>
</dbReference>
<dbReference type="InterPro" id="IPR016164">
    <property type="entry name" value="FAD-linked_Oxase-like_C"/>
</dbReference>
<dbReference type="Gene3D" id="3.30.70.2190">
    <property type="match status" value="1"/>
</dbReference>
<organism evidence="5 6">
    <name type="scientific">Microvirga arsenatis</name>
    <dbReference type="NCBI Taxonomy" id="2692265"/>
    <lineage>
        <taxon>Bacteria</taxon>
        <taxon>Pseudomonadati</taxon>
        <taxon>Pseudomonadota</taxon>
        <taxon>Alphaproteobacteria</taxon>
        <taxon>Hyphomicrobiales</taxon>
        <taxon>Methylobacteriaceae</taxon>
        <taxon>Microvirga</taxon>
    </lineage>
</organism>
<dbReference type="InterPro" id="IPR051264">
    <property type="entry name" value="FAD-oxidored/transferase_4"/>
</dbReference>